<keyword evidence="1" id="KW-0812">Transmembrane</keyword>
<proteinExistence type="predicted"/>
<evidence type="ECO:0000256" key="1">
    <source>
        <dbReference type="SAM" id="Phobius"/>
    </source>
</evidence>
<feature type="transmembrane region" description="Helical" evidence="1">
    <location>
        <begin position="309"/>
        <end position="331"/>
    </location>
</feature>
<evidence type="ECO:0000313" key="3">
    <source>
        <dbReference type="Proteomes" id="UP000247409"/>
    </source>
</evidence>
<protein>
    <submittedName>
        <fullName evidence="2">Uncharacterized protein</fullName>
    </submittedName>
</protein>
<keyword evidence="1" id="KW-1133">Transmembrane helix</keyword>
<comment type="caution">
    <text evidence="2">The sequence shown here is derived from an EMBL/GenBank/DDBJ whole genome shotgun (WGS) entry which is preliminary data.</text>
</comment>
<sequence length="495" mass="55755">MSAEPMGSQEAGAPASSSGTLLETAQGMLVINGREYSVAYIKSILGKVEASLGKLTLQFSKMYEQMMLSDEPNEEADGVRLKHFATNAFVNGVLVERPVDKEFLDLIGGLIARVQLETLMYRFKYGHDYERIEDIRIMMSAILYFKRLETIYATIPHNESRIWPQVPQDLYEEVCRIAANRYRDHSDRRASALLFSQLLDHRTITMNNPVVGNIDLYAYVTNGNTAKMIWECLSGIRIEHMKAKEGETYHLSSEELTVPDALDILTEDTVRAIRTKEGLTYHNAKFANIEEWKFSDPNSRYIEVRTKSLYVFLSYLYLATAASISVIAAVLNWGRRNSKLHRMFDTVALLLIFTVAAWIPLKLLGGMSNIYRTLLCGRTRLQGLETLAGRHATSVKDLLLALARSKSVRFLKHTNSCFVAGPKTGTVDLPLLVRECDLEDVVIIGEDFAYDVRGTWRYVDGKKGVVHFGDEIPKDTPAVASRIPGRRLVGGRENP</sequence>
<gene>
    <name evidence="2" type="ORF">BWQ96_02838</name>
</gene>
<dbReference type="AlphaFoldDB" id="A0A2V3IYY3"/>
<feature type="transmembrane region" description="Helical" evidence="1">
    <location>
        <begin position="343"/>
        <end position="361"/>
    </location>
</feature>
<dbReference type="Proteomes" id="UP000247409">
    <property type="component" value="Unassembled WGS sequence"/>
</dbReference>
<organism evidence="2 3">
    <name type="scientific">Gracilariopsis chorda</name>
    <dbReference type="NCBI Taxonomy" id="448386"/>
    <lineage>
        <taxon>Eukaryota</taxon>
        <taxon>Rhodophyta</taxon>
        <taxon>Florideophyceae</taxon>
        <taxon>Rhodymeniophycidae</taxon>
        <taxon>Gracilariales</taxon>
        <taxon>Gracilariaceae</taxon>
        <taxon>Gracilariopsis</taxon>
    </lineage>
</organism>
<dbReference type="OrthoDB" id="10360429at2759"/>
<keyword evidence="3" id="KW-1185">Reference proteome</keyword>
<accession>A0A2V3IYY3</accession>
<reference evidence="2 3" key="1">
    <citation type="journal article" date="2018" name="Mol. Biol. Evol.">
        <title>Analysis of the draft genome of the red seaweed Gracilariopsis chorda provides insights into genome size evolution in Rhodophyta.</title>
        <authorList>
            <person name="Lee J."/>
            <person name="Yang E.C."/>
            <person name="Graf L."/>
            <person name="Yang J.H."/>
            <person name="Qiu H."/>
            <person name="Zel Zion U."/>
            <person name="Chan C.X."/>
            <person name="Stephens T.G."/>
            <person name="Weber A.P.M."/>
            <person name="Boo G.H."/>
            <person name="Boo S.M."/>
            <person name="Kim K.M."/>
            <person name="Shin Y."/>
            <person name="Jung M."/>
            <person name="Lee S.J."/>
            <person name="Yim H.S."/>
            <person name="Lee J.H."/>
            <person name="Bhattacharya D."/>
            <person name="Yoon H.S."/>
        </authorList>
    </citation>
    <scope>NUCLEOTIDE SEQUENCE [LARGE SCALE GENOMIC DNA]</scope>
    <source>
        <strain evidence="2 3">SKKU-2015</strain>
        <tissue evidence="2">Whole body</tissue>
    </source>
</reference>
<name>A0A2V3IYY3_9FLOR</name>
<evidence type="ECO:0000313" key="2">
    <source>
        <dbReference type="EMBL" id="PXF47358.1"/>
    </source>
</evidence>
<dbReference type="EMBL" id="NBIV01000025">
    <property type="protein sequence ID" value="PXF47358.1"/>
    <property type="molecule type" value="Genomic_DNA"/>
</dbReference>
<keyword evidence="1" id="KW-0472">Membrane</keyword>